<reference evidence="2 3" key="2">
    <citation type="submission" date="2018-11" db="EMBL/GenBank/DDBJ databases">
        <authorList>
            <consortium name="Pathogen Informatics"/>
        </authorList>
    </citation>
    <scope>NUCLEOTIDE SEQUENCE [LARGE SCALE GENOMIC DNA]</scope>
</reference>
<accession>A0A0M3J982</accession>
<proteinExistence type="predicted"/>
<keyword evidence="3" id="KW-1185">Reference proteome</keyword>
<feature type="compositionally biased region" description="Basic and acidic residues" evidence="1">
    <location>
        <begin position="62"/>
        <end position="79"/>
    </location>
</feature>
<evidence type="ECO:0000313" key="3">
    <source>
        <dbReference type="Proteomes" id="UP000267096"/>
    </source>
</evidence>
<name>A0A0M3J982_ANISI</name>
<protein>
    <submittedName>
        <fullName evidence="4">NPL domain-containing protein</fullName>
    </submittedName>
</protein>
<evidence type="ECO:0000313" key="4">
    <source>
        <dbReference type="WBParaSite" id="ASIM_0000414301-mRNA-1"/>
    </source>
</evidence>
<feature type="region of interest" description="Disordered" evidence="1">
    <location>
        <begin position="33"/>
        <end position="79"/>
    </location>
</feature>
<sequence length="79" mass="8433">MPNGLLKITGLPLDTSCIQCDVTIEDPSVTSLLNSSLKPKKSKKKTENADKKDAAAEAGDNCGDKKEVEQKATEVKSKV</sequence>
<dbReference type="OrthoDB" id="5876363at2759"/>
<dbReference type="WBParaSite" id="ASIM_0000414301-mRNA-1">
    <property type="protein sequence ID" value="ASIM_0000414301-mRNA-1"/>
    <property type="gene ID" value="ASIM_0000414301"/>
</dbReference>
<dbReference type="EMBL" id="UYRR01006565">
    <property type="protein sequence ID" value="VDK22745.1"/>
    <property type="molecule type" value="Genomic_DNA"/>
</dbReference>
<organism evidence="4">
    <name type="scientific">Anisakis simplex</name>
    <name type="common">Herring worm</name>
    <dbReference type="NCBI Taxonomy" id="6269"/>
    <lineage>
        <taxon>Eukaryota</taxon>
        <taxon>Metazoa</taxon>
        <taxon>Ecdysozoa</taxon>
        <taxon>Nematoda</taxon>
        <taxon>Chromadorea</taxon>
        <taxon>Rhabditida</taxon>
        <taxon>Spirurina</taxon>
        <taxon>Ascaridomorpha</taxon>
        <taxon>Ascaridoidea</taxon>
        <taxon>Anisakidae</taxon>
        <taxon>Anisakis</taxon>
        <taxon>Anisakis simplex complex</taxon>
    </lineage>
</organism>
<evidence type="ECO:0000313" key="2">
    <source>
        <dbReference type="EMBL" id="VDK22745.1"/>
    </source>
</evidence>
<evidence type="ECO:0000256" key="1">
    <source>
        <dbReference type="SAM" id="MobiDB-lite"/>
    </source>
</evidence>
<dbReference type="AlphaFoldDB" id="A0A0M3J982"/>
<reference evidence="4" key="1">
    <citation type="submission" date="2017-02" db="UniProtKB">
        <authorList>
            <consortium name="WormBaseParasite"/>
        </authorList>
    </citation>
    <scope>IDENTIFICATION</scope>
</reference>
<feature type="compositionally biased region" description="Basic and acidic residues" evidence="1">
    <location>
        <begin position="45"/>
        <end position="55"/>
    </location>
</feature>
<gene>
    <name evidence="2" type="ORF">ASIM_LOCUS3966</name>
</gene>
<dbReference type="Proteomes" id="UP000267096">
    <property type="component" value="Unassembled WGS sequence"/>
</dbReference>